<protein>
    <submittedName>
        <fullName evidence="2">Uncharacterized protein</fullName>
    </submittedName>
</protein>
<evidence type="ECO:0000313" key="2">
    <source>
        <dbReference type="EMBL" id="MFC4308812.1"/>
    </source>
</evidence>
<keyword evidence="1" id="KW-0812">Transmembrane</keyword>
<keyword evidence="1" id="KW-0472">Membrane</keyword>
<accession>A0ABV8SMW2</accession>
<feature type="transmembrane region" description="Helical" evidence="1">
    <location>
        <begin position="30"/>
        <end position="52"/>
    </location>
</feature>
<gene>
    <name evidence="2" type="ORF">ACFPN2_06935</name>
</gene>
<comment type="caution">
    <text evidence="2">The sequence shown here is derived from an EMBL/GenBank/DDBJ whole genome shotgun (WGS) entry which is preliminary data.</text>
</comment>
<dbReference type="Proteomes" id="UP001595904">
    <property type="component" value="Unassembled WGS sequence"/>
</dbReference>
<feature type="transmembrane region" description="Helical" evidence="1">
    <location>
        <begin position="7"/>
        <end position="24"/>
    </location>
</feature>
<proteinExistence type="predicted"/>
<evidence type="ECO:0000313" key="3">
    <source>
        <dbReference type="Proteomes" id="UP001595904"/>
    </source>
</evidence>
<organism evidence="2 3">
    <name type="scientific">Steroidobacter flavus</name>
    <dbReference type="NCBI Taxonomy" id="1842136"/>
    <lineage>
        <taxon>Bacteria</taxon>
        <taxon>Pseudomonadati</taxon>
        <taxon>Pseudomonadota</taxon>
        <taxon>Gammaproteobacteria</taxon>
        <taxon>Steroidobacterales</taxon>
        <taxon>Steroidobacteraceae</taxon>
        <taxon>Steroidobacter</taxon>
    </lineage>
</organism>
<keyword evidence="1" id="KW-1133">Transmembrane helix</keyword>
<sequence length="73" mass="7734">MRIAKPLLLVTTPIGVAGAIYEAYRQAGGLVILMVALMSLIAVAFGTLVYTIRREAAEEARRVTAKASAAEQS</sequence>
<dbReference type="EMBL" id="JBHSDU010000003">
    <property type="protein sequence ID" value="MFC4308812.1"/>
    <property type="molecule type" value="Genomic_DNA"/>
</dbReference>
<dbReference type="RefSeq" id="WP_380595892.1">
    <property type="nucleotide sequence ID" value="NZ_JBHSDU010000003.1"/>
</dbReference>
<keyword evidence="3" id="KW-1185">Reference proteome</keyword>
<name>A0ABV8SMW2_9GAMM</name>
<reference evidence="3" key="1">
    <citation type="journal article" date="2019" name="Int. J. Syst. Evol. Microbiol.">
        <title>The Global Catalogue of Microorganisms (GCM) 10K type strain sequencing project: providing services to taxonomists for standard genome sequencing and annotation.</title>
        <authorList>
            <consortium name="The Broad Institute Genomics Platform"/>
            <consortium name="The Broad Institute Genome Sequencing Center for Infectious Disease"/>
            <person name="Wu L."/>
            <person name="Ma J."/>
        </authorList>
    </citation>
    <scope>NUCLEOTIDE SEQUENCE [LARGE SCALE GENOMIC DNA]</scope>
    <source>
        <strain evidence="3">CGMCC 1.10759</strain>
    </source>
</reference>
<evidence type="ECO:0000256" key="1">
    <source>
        <dbReference type="SAM" id="Phobius"/>
    </source>
</evidence>